<organism evidence="1 2">
    <name type="scientific">Candidatus Cetobacterium colombiensis</name>
    <dbReference type="NCBI Taxonomy" id="3073100"/>
    <lineage>
        <taxon>Bacteria</taxon>
        <taxon>Fusobacteriati</taxon>
        <taxon>Fusobacteriota</taxon>
        <taxon>Fusobacteriia</taxon>
        <taxon>Fusobacteriales</taxon>
        <taxon>Fusobacteriaceae</taxon>
        <taxon>Cetobacterium</taxon>
    </lineage>
</organism>
<dbReference type="EMBL" id="JAVIKH010000015">
    <property type="protein sequence ID" value="MDX8336883.1"/>
    <property type="molecule type" value="Genomic_DNA"/>
</dbReference>
<evidence type="ECO:0000313" key="1">
    <source>
        <dbReference type="EMBL" id="MDX8336883.1"/>
    </source>
</evidence>
<comment type="caution">
    <text evidence="1">The sequence shown here is derived from an EMBL/GenBank/DDBJ whole genome shotgun (WGS) entry which is preliminary data.</text>
</comment>
<proteinExistence type="predicted"/>
<dbReference type="Proteomes" id="UP001279681">
    <property type="component" value="Unassembled WGS sequence"/>
</dbReference>
<accession>A0ABU4WBG2</accession>
<reference evidence="2" key="1">
    <citation type="submission" date="2023-07" db="EMBL/GenBank/DDBJ databases">
        <authorList>
            <person name="Colorado M.A."/>
            <person name="Villamil L.M."/>
            <person name="Melo J.F."/>
            <person name="Rodriguez J.A."/>
            <person name="Ruiz R.Y."/>
        </authorList>
    </citation>
    <scope>NUCLEOTIDE SEQUENCE [LARGE SCALE GENOMIC DNA]</scope>
    <source>
        <strain evidence="2">C33</strain>
    </source>
</reference>
<keyword evidence="2" id="KW-1185">Reference proteome</keyword>
<name>A0ABU4WBG2_9FUSO</name>
<evidence type="ECO:0000313" key="2">
    <source>
        <dbReference type="Proteomes" id="UP001279681"/>
    </source>
</evidence>
<gene>
    <name evidence="1" type="ORF">RFV38_10310</name>
</gene>
<protein>
    <submittedName>
        <fullName evidence="1">Uncharacterized protein</fullName>
    </submittedName>
</protein>
<dbReference type="RefSeq" id="WP_320314256.1">
    <property type="nucleotide sequence ID" value="NZ_JAVIKH010000015.1"/>
</dbReference>
<sequence>MKLEKQHCFFNKNLYNLEFIKEKEEKNYFLFKKSHTRKFHNHFIEDIYDIMKINSGEKTIIDLSQSKYNIYSNLIIDSKFYETSEQYGGLRFTTRNDEKVNIYRTENDFVREFLPEDLNFQIIHETERQDRDIINNKKTVNNIKIPSLLFEATGVKKQEVIDFFLFKDNKQAMICTVNDYSSFMIVKCIGLYSELRESVHHRSDSDYDYLERWIDRKILYGPHFRIKINKTKDSNEKNNLINGIFLLKNFKCYSSSKKLYLTISKLSEKLEWPSFYRREFDELDGKAISLDSKLEVLTSPNTKIEWIYSDEK</sequence>